<accession>A0A933I834</accession>
<dbReference type="Pfam" id="PF01850">
    <property type="entry name" value="PIN"/>
    <property type="match status" value="1"/>
</dbReference>
<evidence type="ECO:0000259" key="1">
    <source>
        <dbReference type="Pfam" id="PF01850"/>
    </source>
</evidence>
<evidence type="ECO:0000313" key="2">
    <source>
        <dbReference type="EMBL" id="MBI4726385.1"/>
    </source>
</evidence>
<dbReference type="Gene3D" id="3.40.50.1010">
    <property type="entry name" value="5'-nuclease"/>
    <property type="match status" value="1"/>
</dbReference>
<dbReference type="InterPro" id="IPR002716">
    <property type="entry name" value="PIN_dom"/>
</dbReference>
<dbReference type="AlphaFoldDB" id="A0A933I834"/>
<dbReference type="SUPFAM" id="SSF88723">
    <property type="entry name" value="PIN domain-like"/>
    <property type="match status" value="1"/>
</dbReference>
<protein>
    <submittedName>
        <fullName evidence="2">Type II toxin-antitoxin system VapC family toxin</fullName>
    </submittedName>
</protein>
<dbReference type="InterPro" id="IPR029060">
    <property type="entry name" value="PIN-like_dom_sf"/>
</dbReference>
<proteinExistence type="predicted"/>
<reference evidence="2" key="1">
    <citation type="submission" date="2020-07" db="EMBL/GenBank/DDBJ databases">
        <title>Huge and variable diversity of episymbiotic CPR bacteria and DPANN archaea in groundwater ecosystems.</title>
        <authorList>
            <person name="He C.Y."/>
            <person name="Keren R."/>
            <person name="Whittaker M."/>
            <person name="Farag I.F."/>
            <person name="Doudna J."/>
            <person name="Cate J.H.D."/>
            <person name="Banfield J.F."/>
        </authorList>
    </citation>
    <scope>NUCLEOTIDE SEQUENCE</scope>
    <source>
        <strain evidence="2">NC_groundwater_1520_Pr4_B-0.1um_53_5</strain>
    </source>
</reference>
<dbReference type="EMBL" id="JACQXR010000048">
    <property type="protein sequence ID" value="MBI4726385.1"/>
    <property type="molecule type" value="Genomic_DNA"/>
</dbReference>
<sequence length="163" mass="18006">MEKISVYIETSIISYLAAKPSRDLLTAGCQQITAQWWKNKRNEYDLFISELVIAEARAGLPDEAAKRLELLRGISELKITGDVRQIAATLVAQGALPGKAQADALHIATAAVHGIDYLLTWNCRHIDNPATKPLVRRVCSTEGYLCPEICTPIEIMEASENEK</sequence>
<feature type="domain" description="PIN" evidence="1">
    <location>
        <begin position="34"/>
        <end position="120"/>
    </location>
</feature>
<dbReference type="Proteomes" id="UP000736328">
    <property type="component" value="Unassembled WGS sequence"/>
</dbReference>
<comment type="caution">
    <text evidence="2">The sequence shown here is derived from an EMBL/GenBank/DDBJ whole genome shotgun (WGS) entry which is preliminary data.</text>
</comment>
<dbReference type="CDD" id="cd18687">
    <property type="entry name" value="PIN_VapC-like"/>
    <property type="match status" value="1"/>
</dbReference>
<evidence type="ECO:0000313" key="3">
    <source>
        <dbReference type="Proteomes" id="UP000736328"/>
    </source>
</evidence>
<gene>
    <name evidence="2" type="ORF">HY768_04030</name>
</gene>
<name>A0A933I834_UNCT6</name>
<organism evidence="2 3">
    <name type="scientific">candidate division TA06 bacterium</name>
    <dbReference type="NCBI Taxonomy" id="2250710"/>
    <lineage>
        <taxon>Bacteria</taxon>
        <taxon>Bacteria division TA06</taxon>
    </lineage>
</organism>